<sequence>MALVDTGLLVRYYIDEAASGQGPAEVLDNSIAPDFDLAITYDTTDLNYNEISGNRGLENTNVDTDARAVKDINDTSDKVRDNIHGAQKATLEAVVRADSFNAGGGRCFGINVGTTDGSFMLRGATSSFQFAAEFGAGVNPQVYRTWTDGIASRSVFHVVVDTTQATADDRIKVYRDGTLITPTVNDNPALNDTIELDAGSTMFMFNRGTVSFARSMDGVLFYAALYSSAFTSGNVTTNHNILTSDDDTPAAPPAARRPVTVY</sequence>
<feature type="region of interest" description="Disordered" evidence="1">
    <location>
        <begin position="240"/>
        <end position="262"/>
    </location>
</feature>
<dbReference type="SUPFAM" id="SSF49899">
    <property type="entry name" value="Concanavalin A-like lectins/glucanases"/>
    <property type="match status" value="1"/>
</dbReference>
<proteinExistence type="predicted"/>
<protein>
    <recommendedName>
        <fullName evidence="3">LamG-like jellyroll fold domain-containing protein</fullName>
    </recommendedName>
</protein>
<dbReference type="InterPro" id="IPR013320">
    <property type="entry name" value="ConA-like_dom_sf"/>
</dbReference>
<evidence type="ECO:0000313" key="2">
    <source>
        <dbReference type="EMBL" id="KKK85923.1"/>
    </source>
</evidence>
<accession>A0A0F8YWZ9</accession>
<name>A0A0F8YWZ9_9ZZZZ</name>
<dbReference type="EMBL" id="LAZR01051083">
    <property type="protein sequence ID" value="KKK85923.1"/>
    <property type="molecule type" value="Genomic_DNA"/>
</dbReference>
<reference evidence="2" key="1">
    <citation type="journal article" date="2015" name="Nature">
        <title>Complex archaea that bridge the gap between prokaryotes and eukaryotes.</title>
        <authorList>
            <person name="Spang A."/>
            <person name="Saw J.H."/>
            <person name="Jorgensen S.L."/>
            <person name="Zaremba-Niedzwiedzka K."/>
            <person name="Martijn J."/>
            <person name="Lind A.E."/>
            <person name="van Eijk R."/>
            <person name="Schleper C."/>
            <person name="Guy L."/>
            <person name="Ettema T.J."/>
        </authorList>
    </citation>
    <scope>NUCLEOTIDE SEQUENCE</scope>
</reference>
<comment type="caution">
    <text evidence="2">The sequence shown here is derived from an EMBL/GenBank/DDBJ whole genome shotgun (WGS) entry which is preliminary data.</text>
</comment>
<gene>
    <name evidence="2" type="ORF">LCGC14_2768380</name>
</gene>
<evidence type="ECO:0008006" key="3">
    <source>
        <dbReference type="Google" id="ProtNLM"/>
    </source>
</evidence>
<evidence type="ECO:0000256" key="1">
    <source>
        <dbReference type="SAM" id="MobiDB-lite"/>
    </source>
</evidence>
<dbReference type="AlphaFoldDB" id="A0A0F8YWZ9"/>
<feature type="compositionally biased region" description="Low complexity" evidence="1">
    <location>
        <begin position="253"/>
        <end position="262"/>
    </location>
</feature>
<organism evidence="2">
    <name type="scientific">marine sediment metagenome</name>
    <dbReference type="NCBI Taxonomy" id="412755"/>
    <lineage>
        <taxon>unclassified sequences</taxon>
        <taxon>metagenomes</taxon>
        <taxon>ecological metagenomes</taxon>
    </lineage>
</organism>